<keyword evidence="2" id="KW-0472">Membrane</keyword>
<evidence type="ECO:0000256" key="2">
    <source>
        <dbReference type="SAM" id="Phobius"/>
    </source>
</evidence>
<dbReference type="PROSITE" id="PS50097">
    <property type="entry name" value="BTB"/>
    <property type="match status" value="1"/>
</dbReference>
<dbReference type="Pfam" id="PF00917">
    <property type="entry name" value="MATH"/>
    <property type="match status" value="1"/>
</dbReference>
<feature type="transmembrane region" description="Helical" evidence="2">
    <location>
        <begin position="357"/>
        <end position="375"/>
    </location>
</feature>
<dbReference type="SUPFAM" id="SSF54695">
    <property type="entry name" value="POZ domain"/>
    <property type="match status" value="1"/>
</dbReference>
<dbReference type="InterPro" id="IPR000210">
    <property type="entry name" value="BTB/POZ_dom"/>
</dbReference>
<dbReference type="EMBL" id="PDUG01000002">
    <property type="protein sequence ID" value="PIC48879.1"/>
    <property type="molecule type" value="Genomic_DNA"/>
</dbReference>
<dbReference type="Gene3D" id="3.30.710.10">
    <property type="entry name" value="Potassium Channel Kv1.1, Chain A"/>
    <property type="match status" value="1"/>
</dbReference>
<dbReference type="SMART" id="SM00225">
    <property type="entry name" value="BTB"/>
    <property type="match status" value="1"/>
</dbReference>
<evidence type="ECO:0000259" key="3">
    <source>
        <dbReference type="PROSITE" id="PS50097"/>
    </source>
</evidence>
<dbReference type="SMART" id="SM00061">
    <property type="entry name" value="MATH"/>
    <property type="match status" value="1"/>
</dbReference>
<evidence type="ECO:0000313" key="4">
    <source>
        <dbReference type="EMBL" id="PIC48879.1"/>
    </source>
</evidence>
<dbReference type="Proteomes" id="UP000230233">
    <property type="component" value="Chromosome II"/>
</dbReference>
<reference evidence="5" key="1">
    <citation type="submission" date="2017-10" db="EMBL/GenBank/DDBJ databases">
        <title>Rapid genome shrinkage in a self-fertile nematode reveals novel sperm competition proteins.</title>
        <authorList>
            <person name="Yin D."/>
            <person name="Schwarz E.M."/>
            <person name="Thomas C.G."/>
            <person name="Felde R.L."/>
            <person name="Korf I.F."/>
            <person name="Cutter A.D."/>
            <person name="Schartner C.M."/>
            <person name="Ralston E.J."/>
            <person name="Meyer B.J."/>
            <person name="Haag E.S."/>
        </authorList>
    </citation>
    <scope>NUCLEOTIDE SEQUENCE [LARGE SCALE GENOMIC DNA]</scope>
    <source>
        <strain evidence="5">JU1422</strain>
    </source>
</reference>
<dbReference type="Pfam" id="PF00651">
    <property type="entry name" value="BTB"/>
    <property type="match status" value="1"/>
</dbReference>
<keyword evidence="2" id="KW-0812">Transmembrane</keyword>
<accession>A0A2G5VAR3</accession>
<dbReference type="InterPro" id="IPR011333">
    <property type="entry name" value="SKP1/BTB/POZ_sf"/>
</dbReference>
<dbReference type="PANTHER" id="PTHR22743">
    <property type="entry name" value="MEPRIN/TRAF-LIKE MATH FAMILY-C.ELEGANS"/>
    <property type="match status" value="1"/>
</dbReference>
<dbReference type="InterPro" id="IPR008974">
    <property type="entry name" value="TRAF-like"/>
</dbReference>
<dbReference type="PANTHER" id="PTHR22743:SF165">
    <property type="entry name" value="BTB AND MATH DOMAIN CONTAINING-RELATED"/>
    <property type="match status" value="1"/>
</dbReference>
<dbReference type="InterPro" id="IPR052664">
    <property type="entry name" value="BTB-MATH_domain_protein"/>
</dbReference>
<evidence type="ECO:0000256" key="1">
    <source>
        <dbReference type="SAM" id="Coils"/>
    </source>
</evidence>
<dbReference type="AlphaFoldDB" id="A0A2G5VAR3"/>
<keyword evidence="1" id="KW-0175">Coiled coil</keyword>
<keyword evidence="2" id="KW-1133">Transmembrane helix</keyword>
<dbReference type="CDD" id="cd00121">
    <property type="entry name" value="MATH"/>
    <property type="match status" value="1"/>
</dbReference>
<dbReference type="CDD" id="cd18186">
    <property type="entry name" value="BTB_POZ_ZBTB_KLHL-like"/>
    <property type="match status" value="1"/>
</dbReference>
<feature type="domain" description="BTB" evidence="3">
    <location>
        <begin position="219"/>
        <end position="278"/>
    </location>
</feature>
<evidence type="ECO:0000313" key="5">
    <source>
        <dbReference type="Proteomes" id="UP000230233"/>
    </source>
</evidence>
<comment type="caution">
    <text evidence="4">The sequence shown here is derived from an EMBL/GenBank/DDBJ whole genome shotgun (WGS) entry which is preliminary data.</text>
</comment>
<dbReference type="InterPro" id="IPR002083">
    <property type="entry name" value="MATH/TRAF_dom"/>
</dbReference>
<feature type="coiled-coil region" evidence="1">
    <location>
        <begin position="27"/>
        <end position="54"/>
    </location>
</feature>
<organism evidence="4 5">
    <name type="scientific">Caenorhabditis nigoni</name>
    <dbReference type="NCBI Taxonomy" id="1611254"/>
    <lineage>
        <taxon>Eukaryota</taxon>
        <taxon>Metazoa</taxon>
        <taxon>Ecdysozoa</taxon>
        <taxon>Nematoda</taxon>
        <taxon>Chromadorea</taxon>
        <taxon>Rhabditida</taxon>
        <taxon>Rhabditina</taxon>
        <taxon>Rhabditomorpha</taxon>
        <taxon>Rhabditoidea</taxon>
        <taxon>Rhabditidae</taxon>
        <taxon>Peloderinae</taxon>
        <taxon>Caenorhabditis</taxon>
    </lineage>
</organism>
<dbReference type="SUPFAM" id="SSF49599">
    <property type="entry name" value="TRAF domain-like"/>
    <property type="match status" value="1"/>
</dbReference>
<dbReference type="Gene3D" id="2.60.210.10">
    <property type="entry name" value="Apoptosis, Tumor Necrosis Factor Receptor Associated Protein 2, Chain A"/>
    <property type="match status" value="1"/>
</dbReference>
<proteinExistence type="predicted"/>
<sequence length="376" mass="43807">MCKMDKEDNHGKEPTYEILLKSIQFLVERAEKVNKENQQKFDQLSDRLQSIEASISKLSKFNVDARKSKDDARKEPITEKSFKLKHVFNVNRFMNGMHSFSESEDHFNVKWRMCVERRNNRLEFYVYCDPIAPPDQWSIRTRTECKLFGRYENDVSRSWENYYEKSGGLGIDFLTWEDMRKKYLVDGKLTVETKVTIVETTGWAKPKIRVFDESQKDVSDVILVASDTKFYVLKMFLSSQSSVFKALLLGSISESKQSEVKLDVSDPDDFHYFLEVLHGEPAIDDTNVEGVALLADMYDAPTVIRRCQEFLLEKSKKTVEKKREIANQYHLGKVEKTGKSGTTTHIRNHADLPEPTLSEMLMFIVVIMLIIWWKFG</sequence>
<name>A0A2G5VAR3_9PELO</name>
<keyword evidence="5" id="KW-1185">Reference proteome</keyword>
<gene>
    <name evidence="4" type="primary">Cnig_chr_II.g7696</name>
    <name evidence="4" type="ORF">B9Z55_007696</name>
</gene>
<protein>
    <recommendedName>
        <fullName evidence="3">BTB domain-containing protein</fullName>
    </recommendedName>
</protein>